<accession>A0A5J4ZMF9</accession>
<keyword evidence="2" id="KW-1185">Reference proteome</keyword>
<name>A0A5J4ZMF9_9ASTE</name>
<reference evidence="1 2" key="1">
    <citation type="submission" date="2019-09" db="EMBL/GenBank/DDBJ databases">
        <title>A chromosome-level genome assembly of the Chinese tupelo Nyssa sinensis.</title>
        <authorList>
            <person name="Yang X."/>
            <person name="Kang M."/>
            <person name="Yang Y."/>
            <person name="Xiong H."/>
            <person name="Wang M."/>
            <person name="Zhang Z."/>
            <person name="Wang Z."/>
            <person name="Wu H."/>
            <person name="Ma T."/>
            <person name="Liu J."/>
            <person name="Xi Z."/>
        </authorList>
    </citation>
    <scope>NUCLEOTIDE SEQUENCE [LARGE SCALE GENOMIC DNA]</scope>
    <source>
        <strain evidence="1">J267</strain>
        <tissue evidence="1">Leaf</tissue>
    </source>
</reference>
<protein>
    <submittedName>
        <fullName evidence="1">Uncharacterized protein</fullName>
    </submittedName>
</protein>
<sequence>MASIQPLNAVINGLQAANDTSHSLHAKESNLTDQNKTGLVLLNAIREIVDAPQGVNAGANVDHIGIDEVAIRAQVVDNERQWQQGTIQDTSDEENERQWCCLASKVDVQKGDGARPHTFYTSNVGARRSDPLVNDEFHRRFQKVNATTVLLLPAALKGIVPTVTYKADVQKHVVQISRPNEGVSKLSTLESGTSMKLLL</sequence>
<evidence type="ECO:0000313" key="2">
    <source>
        <dbReference type="Proteomes" id="UP000325577"/>
    </source>
</evidence>
<gene>
    <name evidence="1" type="ORF">F0562_013397</name>
</gene>
<organism evidence="1 2">
    <name type="scientific">Nyssa sinensis</name>
    <dbReference type="NCBI Taxonomy" id="561372"/>
    <lineage>
        <taxon>Eukaryota</taxon>
        <taxon>Viridiplantae</taxon>
        <taxon>Streptophyta</taxon>
        <taxon>Embryophyta</taxon>
        <taxon>Tracheophyta</taxon>
        <taxon>Spermatophyta</taxon>
        <taxon>Magnoliopsida</taxon>
        <taxon>eudicotyledons</taxon>
        <taxon>Gunneridae</taxon>
        <taxon>Pentapetalae</taxon>
        <taxon>asterids</taxon>
        <taxon>Cornales</taxon>
        <taxon>Nyssaceae</taxon>
        <taxon>Nyssa</taxon>
    </lineage>
</organism>
<evidence type="ECO:0000313" key="1">
    <source>
        <dbReference type="EMBL" id="KAA8519129.1"/>
    </source>
</evidence>
<dbReference type="AlphaFoldDB" id="A0A5J4ZMF9"/>
<dbReference type="Proteomes" id="UP000325577">
    <property type="component" value="Linkage Group LG6"/>
</dbReference>
<dbReference type="EMBL" id="CM018049">
    <property type="protein sequence ID" value="KAA8519129.1"/>
    <property type="molecule type" value="Genomic_DNA"/>
</dbReference>
<proteinExistence type="predicted"/>